<accession>A0A8H3DBY1</accession>
<keyword evidence="1" id="KW-0812">Transmembrane</keyword>
<feature type="transmembrane region" description="Helical" evidence="1">
    <location>
        <begin position="213"/>
        <end position="229"/>
    </location>
</feature>
<keyword evidence="1" id="KW-1133">Transmembrane helix</keyword>
<feature type="transmembrane region" description="Helical" evidence="1">
    <location>
        <begin position="51"/>
        <end position="68"/>
    </location>
</feature>
<reference evidence="2" key="1">
    <citation type="submission" date="2021-01" db="EMBL/GenBank/DDBJ databases">
        <authorList>
            <person name="Kaushik A."/>
        </authorList>
    </citation>
    <scope>NUCLEOTIDE SEQUENCE</scope>
    <source>
        <strain evidence="2">AG6-10EEA</strain>
    </source>
</reference>
<feature type="transmembrane region" description="Helical" evidence="1">
    <location>
        <begin position="249"/>
        <end position="271"/>
    </location>
</feature>
<name>A0A8H3DBY1_9AGAM</name>
<keyword evidence="1" id="KW-0472">Membrane</keyword>
<evidence type="ECO:0000313" key="3">
    <source>
        <dbReference type="Proteomes" id="UP000663853"/>
    </source>
</evidence>
<organism evidence="2 3">
    <name type="scientific">Rhizoctonia solani</name>
    <dbReference type="NCBI Taxonomy" id="456999"/>
    <lineage>
        <taxon>Eukaryota</taxon>
        <taxon>Fungi</taxon>
        <taxon>Dikarya</taxon>
        <taxon>Basidiomycota</taxon>
        <taxon>Agaricomycotina</taxon>
        <taxon>Agaricomycetes</taxon>
        <taxon>Cantharellales</taxon>
        <taxon>Ceratobasidiaceae</taxon>
        <taxon>Rhizoctonia</taxon>
    </lineage>
</organism>
<dbReference type="AlphaFoldDB" id="A0A8H3DBY1"/>
<gene>
    <name evidence="2" type="ORF">RDB_LOCUS133309</name>
</gene>
<feature type="transmembrane region" description="Helical" evidence="1">
    <location>
        <begin position="74"/>
        <end position="92"/>
    </location>
</feature>
<feature type="transmembrane region" description="Helical" evidence="1">
    <location>
        <begin position="104"/>
        <end position="120"/>
    </location>
</feature>
<dbReference type="Proteomes" id="UP000663853">
    <property type="component" value="Unassembled WGS sequence"/>
</dbReference>
<comment type="caution">
    <text evidence="2">The sequence shown here is derived from an EMBL/GenBank/DDBJ whole genome shotgun (WGS) entry which is preliminary data.</text>
</comment>
<evidence type="ECO:0000313" key="2">
    <source>
        <dbReference type="EMBL" id="CAE6513808.1"/>
    </source>
</evidence>
<evidence type="ECO:0000256" key="1">
    <source>
        <dbReference type="SAM" id="Phobius"/>
    </source>
</evidence>
<protein>
    <submittedName>
        <fullName evidence="2">Uncharacterized protein</fullName>
    </submittedName>
</protein>
<dbReference type="EMBL" id="CAJMXA010003743">
    <property type="protein sequence ID" value="CAE6513808.1"/>
    <property type="molecule type" value="Genomic_DNA"/>
</dbReference>
<feature type="transmembrane region" description="Helical" evidence="1">
    <location>
        <begin position="153"/>
        <end position="175"/>
    </location>
</feature>
<sequence length="297" mass="32746">MNATCPADPALDYCSFVLANPDVSGIGVGLNVLAATFESNLQLTRDTARSSYVLSSALVLASVAQWRIGGMGLFDAIVGVQLATLMTVFMLFNIRYISSLGTSINISSTLFLILYTYWGIQTWTFPACPSHSLTQFVIFGHSVPATNLGLRTFALVVFGCMGIVSLGAALLLVWWCGKVWIHGGGANARKVEVWMNVRRERWGINSGAGKSRITFFFPLPIMAYLIISTEQTVARNQRAHSLSNLDQWTFGQTLAVVMLLAQFVEAGLWVWKERKRARELKWRGKSGVRGVQFPVLI</sequence>
<proteinExistence type="predicted"/>